<keyword evidence="4 6" id="KW-0862">Zinc</keyword>
<evidence type="ECO:0000256" key="4">
    <source>
        <dbReference type="ARBA" id="ARBA00022833"/>
    </source>
</evidence>
<protein>
    <recommendedName>
        <fullName evidence="7">Metalloendopeptidase</fullName>
        <ecNumber evidence="7">3.4.24.-</ecNumber>
    </recommendedName>
</protein>
<comment type="cofactor">
    <cofactor evidence="6 7">
        <name>Zn(2+)</name>
        <dbReference type="ChEBI" id="CHEBI:29105"/>
    </cofactor>
    <text evidence="6 7">Binds 1 zinc ion per subunit.</text>
</comment>
<comment type="caution">
    <text evidence="6">Lacks conserved residue(s) required for the propagation of feature annotation.</text>
</comment>
<evidence type="ECO:0000256" key="1">
    <source>
        <dbReference type="ARBA" id="ARBA00022670"/>
    </source>
</evidence>
<evidence type="ECO:0000256" key="2">
    <source>
        <dbReference type="ARBA" id="ARBA00022723"/>
    </source>
</evidence>
<dbReference type="Proteomes" id="UP001497623">
    <property type="component" value="Unassembled WGS sequence"/>
</dbReference>
<evidence type="ECO:0000256" key="5">
    <source>
        <dbReference type="ARBA" id="ARBA00023049"/>
    </source>
</evidence>
<evidence type="ECO:0000256" key="6">
    <source>
        <dbReference type="PROSITE-ProRule" id="PRU01211"/>
    </source>
</evidence>
<gene>
    <name evidence="9" type="ORF">MNOR_LOCUS37275</name>
</gene>
<dbReference type="GO" id="GO:0008270">
    <property type="term" value="F:zinc ion binding"/>
    <property type="evidence" value="ECO:0007669"/>
    <property type="project" value="UniProtKB-UniRule"/>
</dbReference>
<evidence type="ECO:0000313" key="10">
    <source>
        <dbReference type="Proteomes" id="UP001497623"/>
    </source>
</evidence>
<organism evidence="9 10">
    <name type="scientific">Meganyctiphanes norvegica</name>
    <name type="common">Northern krill</name>
    <name type="synonym">Thysanopoda norvegica</name>
    <dbReference type="NCBI Taxonomy" id="48144"/>
    <lineage>
        <taxon>Eukaryota</taxon>
        <taxon>Metazoa</taxon>
        <taxon>Ecdysozoa</taxon>
        <taxon>Arthropoda</taxon>
        <taxon>Crustacea</taxon>
        <taxon>Multicrustacea</taxon>
        <taxon>Malacostraca</taxon>
        <taxon>Eumalacostraca</taxon>
        <taxon>Eucarida</taxon>
        <taxon>Euphausiacea</taxon>
        <taxon>Euphausiidae</taxon>
        <taxon>Meganyctiphanes</taxon>
    </lineage>
</organism>
<reference evidence="9 10" key="1">
    <citation type="submission" date="2024-05" db="EMBL/GenBank/DDBJ databases">
        <authorList>
            <person name="Wallberg A."/>
        </authorList>
    </citation>
    <scope>NUCLEOTIDE SEQUENCE [LARGE SCALE GENOMIC DNA]</scope>
</reference>
<dbReference type="GO" id="GO:0004222">
    <property type="term" value="F:metalloendopeptidase activity"/>
    <property type="evidence" value="ECO:0007669"/>
    <property type="project" value="UniProtKB-UniRule"/>
</dbReference>
<dbReference type="Pfam" id="PF01400">
    <property type="entry name" value="Astacin"/>
    <property type="match status" value="2"/>
</dbReference>
<feature type="binding site" evidence="6">
    <location>
        <position position="92"/>
    </location>
    <ligand>
        <name>Zn(2+)</name>
        <dbReference type="ChEBI" id="CHEBI:29105"/>
        <note>catalytic</note>
    </ligand>
</feature>
<dbReference type="PROSITE" id="PS51864">
    <property type="entry name" value="ASTACIN"/>
    <property type="match status" value="1"/>
</dbReference>
<dbReference type="EMBL" id="CAXKWB010073791">
    <property type="protein sequence ID" value="CAL4197553.1"/>
    <property type="molecule type" value="Genomic_DNA"/>
</dbReference>
<feature type="non-terminal residue" evidence="9">
    <location>
        <position position="226"/>
    </location>
</feature>
<dbReference type="SMART" id="SM00235">
    <property type="entry name" value="ZnMc"/>
    <property type="match status" value="1"/>
</dbReference>
<proteinExistence type="predicted"/>
<keyword evidence="5 6" id="KW-0482">Metalloprotease</keyword>
<feature type="binding site" evidence="6">
    <location>
        <position position="86"/>
    </location>
    <ligand>
        <name>Zn(2+)</name>
        <dbReference type="ChEBI" id="CHEBI:29105"/>
        <note>catalytic</note>
    </ligand>
</feature>
<comment type="caution">
    <text evidence="9">The sequence shown here is derived from an EMBL/GenBank/DDBJ whole genome shotgun (WGS) entry which is preliminary data.</text>
</comment>
<keyword evidence="1 6" id="KW-0645">Protease</keyword>
<keyword evidence="2 6" id="KW-0479">Metal-binding</keyword>
<evidence type="ECO:0000313" key="9">
    <source>
        <dbReference type="EMBL" id="CAL4197553.1"/>
    </source>
</evidence>
<feature type="domain" description="Peptidase M12A" evidence="8">
    <location>
        <begin position="1"/>
        <end position="184"/>
    </location>
</feature>
<evidence type="ECO:0000259" key="8">
    <source>
        <dbReference type="PROSITE" id="PS51864"/>
    </source>
</evidence>
<keyword evidence="10" id="KW-1185">Reference proteome</keyword>
<feature type="binding site" evidence="6">
    <location>
        <position position="82"/>
    </location>
    <ligand>
        <name>Zn(2+)</name>
        <dbReference type="ChEBI" id="CHEBI:29105"/>
        <note>catalytic</note>
    </ligand>
</feature>
<dbReference type="GO" id="GO:0006508">
    <property type="term" value="P:proteolysis"/>
    <property type="evidence" value="ECO:0007669"/>
    <property type="project" value="UniProtKB-KW"/>
</dbReference>
<dbReference type="PRINTS" id="PR00480">
    <property type="entry name" value="ASTACIN"/>
</dbReference>
<name>A0AAV2SJU3_MEGNR</name>
<dbReference type="PANTHER" id="PTHR10127:SF780">
    <property type="entry name" value="METALLOENDOPEPTIDASE"/>
    <property type="match status" value="1"/>
</dbReference>
<accession>A0AAV2SJU3</accession>
<dbReference type="InterPro" id="IPR001506">
    <property type="entry name" value="Peptidase_M12A"/>
</dbReference>
<dbReference type="Gene3D" id="3.40.390.10">
    <property type="entry name" value="Collagenase (Catalytic Domain)"/>
    <property type="match status" value="1"/>
</dbReference>
<evidence type="ECO:0000256" key="7">
    <source>
        <dbReference type="RuleBase" id="RU361183"/>
    </source>
</evidence>
<dbReference type="EC" id="3.4.24.-" evidence="7"/>
<dbReference type="SUPFAM" id="SSF55486">
    <property type="entry name" value="Metalloproteases ('zincins'), catalytic domain"/>
    <property type="match status" value="1"/>
</dbReference>
<dbReference type="PANTHER" id="PTHR10127">
    <property type="entry name" value="DISCOIDIN, CUB, EGF, LAMININ , AND ZINC METALLOPROTEASE DOMAIN CONTAINING"/>
    <property type="match status" value="1"/>
</dbReference>
<sequence length="226" mass="25793">MVWMEDTCIKFEETTNFNQPHLQFVNSSAGCYAYLGMISQWNGQEVNLNVDSGCVDLKESMEIDKRKIEVRFMLSQLGVILHEVGHAIGFYHEHARSDRDEHVLIVYENIQTAATDQFDKSNDNNYSVPYDYTSTMHYGTTFFTKTSGAQTIVTLNPLAQVLIGNQDLLSHRDKLLANRMYSCIECIAVLDNEWHHCDKLLANRMYSCIGFIAVLDGKCKAVLARF</sequence>
<dbReference type="InterPro" id="IPR024079">
    <property type="entry name" value="MetalloPept_cat_dom_sf"/>
</dbReference>
<feature type="active site" evidence="6">
    <location>
        <position position="83"/>
    </location>
</feature>
<dbReference type="AlphaFoldDB" id="A0AAV2SJU3"/>
<evidence type="ECO:0000256" key="3">
    <source>
        <dbReference type="ARBA" id="ARBA00022801"/>
    </source>
</evidence>
<dbReference type="InterPro" id="IPR006026">
    <property type="entry name" value="Peptidase_Metallo"/>
</dbReference>
<keyword evidence="3 6" id="KW-0378">Hydrolase</keyword>